<dbReference type="RefSeq" id="XP_022254029.1">
    <property type="nucleotide sequence ID" value="XM_022398321.1"/>
</dbReference>
<protein>
    <submittedName>
        <fullName evidence="6">Uncharacterized protein LOC106469767</fullName>
    </submittedName>
</protein>
<feature type="region of interest" description="Disordered" evidence="3">
    <location>
        <begin position="1329"/>
        <end position="1379"/>
    </location>
</feature>
<dbReference type="Proteomes" id="UP000694941">
    <property type="component" value="Unplaced"/>
</dbReference>
<feature type="region of interest" description="Disordered" evidence="3">
    <location>
        <begin position="787"/>
        <end position="824"/>
    </location>
</feature>
<keyword evidence="5" id="KW-1185">Reference proteome</keyword>
<dbReference type="InterPro" id="IPR039946">
    <property type="entry name" value="ZN839"/>
</dbReference>
<feature type="compositionally biased region" description="Polar residues" evidence="3">
    <location>
        <begin position="1225"/>
        <end position="1243"/>
    </location>
</feature>
<keyword evidence="1" id="KW-0863">Zinc-finger</keyword>
<feature type="compositionally biased region" description="Basic residues" evidence="3">
    <location>
        <begin position="605"/>
        <end position="618"/>
    </location>
</feature>
<feature type="compositionally biased region" description="Basic and acidic residues" evidence="3">
    <location>
        <begin position="1329"/>
        <end position="1341"/>
    </location>
</feature>
<dbReference type="GeneID" id="106469767"/>
<feature type="region of interest" description="Disordered" evidence="3">
    <location>
        <begin position="592"/>
        <end position="718"/>
    </location>
</feature>
<evidence type="ECO:0000256" key="3">
    <source>
        <dbReference type="SAM" id="MobiDB-lite"/>
    </source>
</evidence>
<dbReference type="PANTHER" id="PTHR16116">
    <property type="entry name" value="ZINC FINGER PROTEIN 839"/>
    <property type="match status" value="1"/>
</dbReference>
<feature type="compositionally biased region" description="Basic and acidic residues" evidence="3">
    <location>
        <begin position="666"/>
        <end position="678"/>
    </location>
</feature>
<evidence type="ECO:0000313" key="5">
    <source>
        <dbReference type="Proteomes" id="UP000694941"/>
    </source>
</evidence>
<proteinExistence type="predicted"/>
<keyword evidence="1" id="KW-0479">Metal-binding</keyword>
<feature type="region of interest" description="Disordered" evidence="3">
    <location>
        <begin position="1218"/>
        <end position="1243"/>
    </location>
</feature>
<evidence type="ECO:0000313" key="6">
    <source>
        <dbReference type="RefSeq" id="XP_022254029.1"/>
    </source>
</evidence>
<feature type="domain" description="C2H2-type" evidence="4">
    <location>
        <begin position="719"/>
        <end position="744"/>
    </location>
</feature>
<dbReference type="InterPro" id="IPR031885">
    <property type="entry name" value="DUF4764"/>
</dbReference>
<keyword evidence="1" id="KW-0862">Zinc</keyword>
<evidence type="ECO:0000256" key="2">
    <source>
        <dbReference type="SAM" id="Coils"/>
    </source>
</evidence>
<dbReference type="InterPro" id="IPR013087">
    <property type="entry name" value="Znf_C2H2_type"/>
</dbReference>
<organism evidence="5 6">
    <name type="scientific">Limulus polyphemus</name>
    <name type="common">Atlantic horseshoe crab</name>
    <dbReference type="NCBI Taxonomy" id="6850"/>
    <lineage>
        <taxon>Eukaryota</taxon>
        <taxon>Metazoa</taxon>
        <taxon>Ecdysozoa</taxon>
        <taxon>Arthropoda</taxon>
        <taxon>Chelicerata</taxon>
        <taxon>Merostomata</taxon>
        <taxon>Xiphosura</taxon>
        <taxon>Limulidae</taxon>
        <taxon>Limulus</taxon>
    </lineage>
</organism>
<feature type="coiled-coil region" evidence="2">
    <location>
        <begin position="57"/>
        <end position="84"/>
    </location>
</feature>
<dbReference type="PROSITE" id="PS50157">
    <property type="entry name" value="ZINC_FINGER_C2H2_2"/>
    <property type="match status" value="1"/>
</dbReference>
<feature type="compositionally biased region" description="Low complexity" evidence="3">
    <location>
        <begin position="761"/>
        <end position="773"/>
    </location>
</feature>
<feature type="compositionally biased region" description="Basic residues" evidence="3">
    <location>
        <begin position="644"/>
        <end position="655"/>
    </location>
</feature>
<name>A0ABM1TDS3_LIMPO</name>
<sequence length="1538" mass="166286">MADDDTHNHAHNTLVLSRSVAAACGGSSSCASSNINATLESDGLSNQVQPSVEVSTADILQQAFQEASEELEQITVTYENVQNAVGIADVHNQFSGNDELSVSVTVRDSSNVDLNRVNPQNVENGISIPNVTDNVGLINRQDVNSCNSTINDKKETSPSLEITALPLGSEIQNVNSVCSDLVNQIVAVDGTTGMRLISSGDFLSTNNHNVQPYDLQSFIVAIPDVTDGLTDNISFVAPGLSESSSLVSQLPDGVSVIAQGLSENQTTESLCDVSFTTVPASSIFSTCSANSRLISTISGTTSLPLPVSTSEAFSVVTQSLSGNSQTISVVPHSSAQPLSLSVTQATLPDVGLKQIQSFPVSGGLQNVQSLALPTVTAIQQLAGHVILPLQATNAISNAIHSCSQNRAVPSTLNGTSGLIVNHTGTLTVPVTVTDSSNNFSKDVYVVDTSDNAQTVVGSTANTMSLAIRPSVTTKPNVQKLTVASKLDSCQSLNPSVKIVQGLNQTAAQASLQPKSKTAPLGSSENPIQIIQQGNTYHSTQVLTQEQLQQIAHVLQQQQISKSSESGSSSVLYNPATNTRIIYRVIYPSELQTKSSSKKDGSIRGGIKRGRGRPRKIWSVKKVTQDEPDDETHGQEISQEEKELKKKHRPRTRSGRISKPPSYMVQDYKRIHHLDFNEDPHDDTDGGYSDFQMSDEESENMHQGPKYLPPGVNTVRPRTHKCSSCDKAYIGQGGLARHYRQYPSHGKLPNPEENSVYEDENSNTSAISNSTTSTGQIASVIDSAKEATVSEKIDGTSKTDPDISSKNLCGSASTENQTANSEPIEKPRRRVNVAKIRRQNKLKDVLRHCTDEDLLEVVLPRLAGVVSLWEFLLKKFQLEDANELEITDMFDQLTTLMTRVRALAQDCLTQTSGDSSEESSRSTVKIHSEELAELLGISTGVYQTKPWKKPHQAEVPSEPQSFTEPSDSHCSKETGAEATEFTLDLCKSGGDNDAVLDSICVVNSKNKNLTVTSSLQVPVKTNDASEKHITVCPSDSPSTSVFYSDPKCDISLFEKSNKSIEQYCRPRSSPPPKKRCLEDSLQIVISTDLPKSISSTCSLPSQILTDEGINSDAPDNSNKYIRNATSKTDISSVETISDSAGKNKIESGEIHSHLTDLNIGLQNTTRTSTPSSQTQYMTSVTGNGQQSDKLTTFANIAEQLSTISVKNVQLPSEVNRILSSEAPVSKGNNYSKQGPEPQENSVQESKVHNYFRISNNNIVVVSSSATNSHNISSVEQHPTGAGHYAEKQGNIKNCDYQKEITIHGSNVIDNRHQKMIQEVSSRGEQYNEISRNEMSSDSHQQKTECNGVQHQETSTGESSSDGKYGGPTENDDSLQESPQQMDTCSYLHQEVNNTFDYQHQELSLINTETSAAKTGTESSLKVNSTRASIETGQTIQFEEMDTSGKSSLTVSREQASVVRHVMLPDGQLIEALDINESGVGEHQMLPGNVVIVQNSDGTTTLQIPSDQTVPLETLQALLAMDQNLSEFFGGSLEQQLQSS</sequence>
<feature type="compositionally biased region" description="Basic and acidic residues" evidence="3">
    <location>
        <begin position="787"/>
        <end position="802"/>
    </location>
</feature>
<dbReference type="PANTHER" id="PTHR16116:SF5">
    <property type="entry name" value="ZINC FINGER PROTEIN 839"/>
    <property type="match status" value="1"/>
</dbReference>
<evidence type="ECO:0000259" key="4">
    <source>
        <dbReference type="PROSITE" id="PS50157"/>
    </source>
</evidence>
<feature type="region of interest" description="Disordered" evidence="3">
    <location>
        <begin position="739"/>
        <end position="774"/>
    </location>
</feature>
<feature type="compositionally biased region" description="Polar residues" evidence="3">
    <location>
        <begin position="803"/>
        <end position="820"/>
    </location>
</feature>
<feature type="region of interest" description="Disordered" evidence="3">
    <location>
        <begin position="948"/>
        <end position="970"/>
    </location>
</feature>
<keyword evidence="2" id="KW-0175">Coiled coil</keyword>
<gene>
    <name evidence="6" type="primary">LOC106469767</name>
</gene>
<reference evidence="6" key="1">
    <citation type="submission" date="2025-08" db="UniProtKB">
        <authorList>
            <consortium name="RefSeq"/>
        </authorList>
    </citation>
    <scope>IDENTIFICATION</scope>
    <source>
        <tissue evidence="6">Muscle</tissue>
    </source>
</reference>
<dbReference type="Pfam" id="PF15961">
    <property type="entry name" value="DUF4764"/>
    <property type="match status" value="2"/>
</dbReference>
<accession>A0ABM1TDS3</accession>
<feature type="compositionally biased region" description="Polar residues" evidence="3">
    <location>
        <begin position="1342"/>
        <end position="1360"/>
    </location>
</feature>
<feature type="compositionally biased region" description="Basic and acidic residues" evidence="3">
    <location>
        <begin position="630"/>
        <end position="643"/>
    </location>
</feature>
<evidence type="ECO:0000256" key="1">
    <source>
        <dbReference type="PROSITE-ProRule" id="PRU00042"/>
    </source>
</evidence>